<dbReference type="Pfam" id="PF13814">
    <property type="entry name" value="Replic_Relax"/>
    <property type="match status" value="1"/>
</dbReference>
<dbReference type="EMBL" id="JACHDO010000001">
    <property type="protein sequence ID" value="MBB5494739.1"/>
    <property type="molecule type" value="Genomic_DNA"/>
</dbReference>
<keyword evidence="2" id="KW-1185">Reference proteome</keyword>
<evidence type="ECO:0000313" key="2">
    <source>
        <dbReference type="Proteomes" id="UP000579647"/>
    </source>
</evidence>
<dbReference type="RefSeq" id="WP_184368652.1">
    <property type="nucleotide sequence ID" value="NZ_BAAAKM010000063.1"/>
</dbReference>
<dbReference type="Proteomes" id="UP000579647">
    <property type="component" value="Unassembled WGS sequence"/>
</dbReference>
<dbReference type="SUPFAM" id="SSF46785">
    <property type="entry name" value="Winged helix' DNA-binding domain"/>
    <property type="match status" value="1"/>
</dbReference>
<dbReference type="InterPro" id="IPR025855">
    <property type="entry name" value="Replic_Relax"/>
</dbReference>
<evidence type="ECO:0000313" key="1">
    <source>
        <dbReference type="EMBL" id="MBB5494739.1"/>
    </source>
</evidence>
<organism evidence="1 2">
    <name type="scientific">Nocardiopsis metallicus</name>
    <dbReference type="NCBI Taxonomy" id="179819"/>
    <lineage>
        <taxon>Bacteria</taxon>
        <taxon>Bacillati</taxon>
        <taxon>Actinomycetota</taxon>
        <taxon>Actinomycetes</taxon>
        <taxon>Streptosporangiales</taxon>
        <taxon>Nocardiopsidaceae</taxon>
        <taxon>Nocardiopsis</taxon>
    </lineage>
</organism>
<protein>
    <recommendedName>
        <fullName evidence="3">Replication-relaxation</fullName>
    </recommendedName>
</protein>
<gene>
    <name evidence="1" type="ORF">HNR07_005876</name>
</gene>
<dbReference type="InterPro" id="IPR036390">
    <property type="entry name" value="WH_DNA-bd_sf"/>
</dbReference>
<proteinExistence type="predicted"/>
<evidence type="ECO:0008006" key="3">
    <source>
        <dbReference type="Google" id="ProtNLM"/>
    </source>
</evidence>
<accession>A0A840WCL1</accession>
<dbReference type="AlphaFoldDB" id="A0A840WCL1"/>
<name>A0A840WCL1_9ACTN</name>
<comment type="caution">
    <text evidence="1">The sequence shown here is derived from an EMBL/GenBank/DDBJ whole genome shotgun (WGS) entry which is preliminary data.</text>
</comment>
<sequence length="308" mass="35216">MSIAPIQLSSVARTTLSVLYQHRLATSYQLRRLVTPQGSSRQYLWKILTELRRYGLIERVIPSTREHHRWYLTNAGAEAAEEAMPGGARNFRMSAQRAAGPLQQHMLSVVDMGLAFIDAAAQQGDDFGPLDWMPEVAHRYRGGDMRFEDTHLISDALVHYTRITAKGSRLQVQALVEVDRATMPVPRLASKLGAYARYYDYDPQPKGQRSAAKRAAQPAWRTRYPKWPRVLVVLDGEQRQLQERRRVDLAVYASNMMHLAHPRPGFYIGAATMHDLKEQGPHEPIWLNLLRPEEEATSFLHRDPQNRT</sequence>
<reference evidence="1 2" key="1">
    <citation type="submission" date="2020-08" db="EMBL/GenBank/DDBJ databases">
        <title>Sequencing the genomes of 1000 actinobacteria strains.</title>
        <authorList>
            <person name="Klenk H.-P."/>
        </authorList>
    </citation>
    <scope>NUCLEOTIDE SEQUENCE [LARGE SCALE GENOMIC DNA]</scope>
    <source>
        <strain evidence="1 2">DSM 44598</strain>
    </source>
</reference>